<dbReference type="EMBL" id="OV170227">
    <property type="protein sequence ID" value="CAH0727784.1"/>
    <property type="molecule type" value="Genomic_DNA"/>
</dbReference>
<sequence length="553" mass="62156">MSSSIIKKMSTLKIIFIFLYVISCYFQAHGADKYTDENRPYEFGFTIEGEQHRHEKKDENGIIIGEFGFITADGVYHVTVYATDENGNFKIISMKNIRVKPYPTAPGTSANQGSVTPYKQSQSFNKQGSTEHAVPSAGARQGHSIPLSVSQEASSKPSLNEIPHIKPENDGPARSCSHCSVPTTTTAVPKFVTKTENEQLSQNNYAQSELGISNPYGKNLFSSQQPRQNYPSLGSVYTQQAHSNPDKSEANQPIYENQYSVRGNEQFNQVNRAKTSNEEQQYQHTYFQNTGEDQSYVQNLNPKQENTQNLSPGQTFSVGNSNVQNSQNGQTYPQEYNVPNNKKAPGIPTNNLQNPNSGLTNSLNNQKNANLPNYNNGEQIAQQPQSNIDGYRHPKSFNDVLQSANPDQFSNTNEAGPEKPILIAAQMELVDKNTDIYHKKPGEKDGLPKGLNKNDMTQLLYTFNYTVGFHGHHEEGYSSGAKIGYYFVTGRNGIRTRVDYVADENGFRPRITQEVLDILSDEVPKPETERDEKYGLKGYEFKWLYYPVESRRR</sequence>
<evidence type="ECO:0000256" key="2">
    <source>
        <dbReference type="ARBA" id="ARBA00022729"/>
    </source>
</evidence>
<keyword evidence="1 3" id="KW-0193">Cuticle</keyword>
<feature type="compositionally biased region" description="Low complexity" evidence="4">
    <location>
        <begin position="317"/>
        <end position="330"/>
    </location>
</feature>
<feature type="compositionally biased region" description="Polar residues" evidence="4">
    <location>
        <begin position="147"/>
        <end position="158"/>
    </location>
</feature>
<feature type="compositionally biased region" description="Polar residues" evidence="4">
    <location>
        <begin position="303"/>
        <end position="316"/>
    </location>
</feature>
<dbReference type="Pfam" id="PF00379">
    <property type="entry name" value="Chitin_bind_4"/>
    <property type="match status" value="2"/>
</dbReference>
<dbReference type="PROSITE" id="PS00233">
    <property type="entry name" value="CHIT_BIND_RR_1"/>
    <property type="match status" value="1"/>
</dbReference>
<feature type="region of interest" description="Disordered" evidence="4">
    <location>
        <begin position="303"/>
        <end position="378"/>
    </location>
</feature>
<accession>A0A8J9YEG2</accession>
<feature type="chain" id="PRO_5035442107" evidence="5">
    <location>
        <begin position="31"/>
        <end position="553"/>
    </location>
</feature>
<dbReference type="InterPro" id="IPR031311">
    <property type="entry name" value="CHIT_BIND_RR_consensus"/>
</dbReference>
<dbReference type="AlphaFoldDB" id="A0A8J9YEG2"/>
<evidence type="ECO:0000256" key="3">
    <source>
        <dbReference type="PROSITE-ProRule" id="PRU00497"/>
    </source>
</evidence>
<evidence type="ECO:0000313" key="7">
    <source>
        <dbReference type="Proteomes" id="UP000838878"/>
    </source>
</evidence>
<evidence type="ECO:0000256" key="1">
    <source>
        <dbReference type="ARBA" id="ARBA00022460"/>
    </source>
</evidence>
<dbReference type="PANTHER" id="PTHR10380">
    <property type="entry name" value="CUTICLE PROTEIN"/>
    <property type="match status" value="1"/>
</dbReference>
<feature type="signal peptide" evidence="5">
    <location>
        <begin position="1"/>
        <end position="30"/>
    </location>
</feature>
<dbReference type="GO" id="GO:0008010">
    <property type="term" value="F:structural constituent of chitin-based larval cuticle"/>
    <property type="evidence" value="ECO:0007669"/>
    <property type="project" value="TreeGrafter"/>
</dbReference>
<dbReference type="OrthoDB" id="6362401at2759"/>
<gene>
    <name evidence="6" type="ORF">BINO364_LOCUS13083</name>
</gene>
<protein>
    <submittedName>
        <fullName evidence="6">Uncharacterized protein</fullName>
    </submittedName>
</protein>
<proteinExistence type="predicted"/>
<reference evidence="6" key="1">
    <citation type="submission" date="2021-12" db="EMBL/GenBank/DDBJ databases">
        <authorList>
            <person name="Martin H S."/>
        </authorList>
    </citation>
    <scope>NUCLEOTIDE SEQUENCE</scope>
</reference>
<feature type="compositionally biased region" description="Polar residues" evidence="4">
    <location>
        <begin position="106"/>
        <end position="130"/>
    </location>
</feature>
<evidence type="ECO:0000256" key="4">
    <source>
        <dbReference type="SAM" id="MobiDB-lite"/>
    </source>
</evidence>
<dbReference type="InterPro" id="IPR000618">
    <property type="entry name" value="Insect_cuticle"/>
</dbReference>
<keyword evidence="7" id="KW-1185">Reference proteome</keyword>
<name>A0A8J9YEG2_9NEOP</name>
<evidence type="ECO:0000313" key="6">
    <source>
        <dbReference type="EMBL" id="CAH0727784.1"/>
    </source>
</evidence>
<organism evidence="6 7">
    <name type="scientific">Brenthis ino</name>
    <name type="common">lesser marbled fritillary</name>
    <dbReference type="NCBI Taxonomy" id="405034"/>
    <lineage>
        <taxon>Eukaryota</taxon>
        <taxon>Metazoa</taxon>
        <taxon>Ecdysozoa</taxon>
        <taxon>Arthropoda</taxon>
        <taxon>Hexapoda</taxon>
        <taxon>Insecta</taxon>
        <taxon>Pterygota</taxon>
        <taxon>Neoptera</taxon>
        <taxon>Endopterygota</taxon>
        <taxon>Lepidoptera</taxon>
        <taxon>Glossata</taxon>
        <taxon>Ditrysia</taxon>
        <taxon>Papilionoidea</taxon>
        <taxon>Nymphalidae</taxon>
        <taxon>Heliconiinae</taxon>
        <taxon>Argynnini</taxon>
        <taxon>Brenthis</taxon>
    </lineage>
</organism>
<dbReference type="InterPro" id="IPR050468">
    <property type="entry name" value="Cuticle_Struct_Prot"/>
</dbReference>
<feature type="non-terminal residue" evidence="6">
    <location>
        <position position="553"/>
    </location>
</feature>
<dbReference type="PROSITE" id="PS51155">
    <property type="entry name" value="CHIT_BIND_RR_2"/>
    <property type="match status" value="2"/>
</dbReference>
<feature type="compositionally biased region" description="Polar residues" evidence="4">
    <location>
        <begin position="348"/>
        <end position="378"/>
    </location>
</feature>
<keyword evidence="2 5" id="KW-0732">Signal</keyword>
<dbReference type="GO" id="GO:0062129">
    <property type="term" value="C:chitin-based extracellular matrix"/>
    <property type="evidence" value="ECO:0007669"/>
    <property type="project" value="TreeGrafter"/>
</dbReference>
<feature type="region of interest" description="Disordered" evidence="4">
    <location>
        <begin position="103"/>
        <end position="177"/>
    </location>
</feature>
<dbReference type="Proteomes" id="UP000838878">
    <property type="component" value="Chromosome 7"/>
</dbReference>
<feature type="compositionally biased region" description="Polar residues" evidence="4">
    <location>
        <begin position="331"/>
        <end position="340"/>
    </location>
</feature>
<evidence type="ECO:0000256" key="5">
    <source>
        <dbReference type="SAM" id="SignalP"/>
    </source>
</evidence>